<dbReference type="InterPro" id="IPR000792">
    <property type="entry name" value="Tscrpt_reg_LuxR_C"/>
</dbReference>
<protein>
    <submittedName>
        <fullName evidence="4">Regulatory LuxR family protein</fullName>
    </submittedName>
</protein>
<sequence>MVPEVEPVYFRTMLVDRLVDRFVERRQLDELLDHVRSGLSQALVIRGEAGIGKSALLEYLVSEASKCRVIRAAGVQAEAELAFAGLHQLCAALLHRLDHIPSPQGEALGTAFGLRTGPPPDRFLVGLAVLSLLADAATDEPLLCVVDDAQWLDDTSAQTLTFVARRLMHESVALVFALRDSADAGPFSGVPRLDLGGLPPPHARELLSAAIPGPIDERVRDRILAETRGNPLALLELPQDLSYAELAGGFGLPDAQQLTHRIEGTFQRRLAPLPSDTRRLLLIAAVEPAGDAALVRRAAQRLGIAVDTVDPAEFAGLVQFHERITFRHPLVRSAIHREATPEERWEAHRALAEVTDPARDADRRAWHLAHAASGPADTVAAELEQSAGRAQARGGLAAAAAFLERSARLTIDPAQRATRALAAAQTKSQAGAFDAALDLLVMAEAGPLSELQQARVDLLRAQITFATNRGRGAAPLLLKAAKRLEPIDTALSRETYLDALTAAMFAGRLAGPDGNTLAVARAASTTPRPHEPTSPDLLLAGLAANFTESYAAGLPLLRRAVTSFGDDMSAPEELRWSWLACEAALHLWNDGCWDRLSARYLELARTTGALSELPLALSMRAYLLLFTGELGAAGALVDEIQTVTEATGSNPSPYAGLAVAALRGADAEVSTRIETTIPDATHRGEGIGVVVAERATAVLSNGHGRYREAMAAAHRALGQVNVPLARTPGAMSWAAPEFVEAAVRSGQLEAAKETLGWITAMTSASGTDWALGIEARSRALVSDDRTAEPLYREAIERLARTRVRTELARAILLYGEWLRRRRRRHDAREQLHTAHDLFTEMGAEAFAERARRELLATGETARKRTPATATQLTARESQIARLAGDGFSNPEIGSRLFLSPRTVEYHLGNIYTKLGITSRHDLRPHP</sequence>
<dbReference type="InterPro" id="IPR027417">
    <property type="entry name" value="P-loop_NTPase"/>
</dbReference>
<dbReference type="SUPFAM" id="SSF46894">
    <property type="entry name" value="C-terminal effector domain of the bipartite response regulators"/>
    <property type="match status" value="1"/>
</dbReference>
<dbReference type="SMART" id="SM00421">
    <property type="entry name" value="HTH_LUXR"/>
    <property type="match status" value="1"/>
</dbReference>
<keyword evidence="2" id="KW-0067">ATP-binding</keyword>
<dbReference type="PANTHER" id="PTHR16305:SF35">
    <property type="entry name" value="TRANSCRIPTIONAL ACTIVATOR DOMAIN"/>
    <property type="match status" value="1"/>
</dbReference>
<evidence type="ECO:0000313" key="5">
    <source>
        <dbReference type="Proteomes" id="UP000292027"/>
    </source>
</evidence>
<dbReference type="PANTHER" id="PTHR16305">
    <property type="entry name" value="TESTICULAR SOLUBLE ADENYLYL CYCLASE"/>
    <property type="match status" value="1"/>
</dbReference>
<dbReference type="Pfam" id="PF13191">
    <property type="entry name" value="AAA_16"/>
    <property type="match status" value="1"/>
</dbReference>
<name>A0A4Q7XAB9_9ACTN</name>
<dbReference type="InterPro" id="IPR036388">
    <property type="entry name" value="WH-like_DNA-bd_sf"/>
</dbReference>
<reference evidence="4 5" key="1">
    <citation type="journal article" date="2015" name="Stand. Genomic Sci.">
        <title>Genomic Encyclopedia of Bacterial and Archaeal Type Strains, Phase III: the genomes of soil and plant-associated and newly described type strains.</title>
        <authorList>
            <person name="Whitman W.B."/>
            <person name="Woyke T."/>
            <person name="Klenk H.P."/>
            <person name="Zhou Y."/>
            <person name="Lilburn T.G."/>
            <person name="Beck B.J."/>
            <person name="De Vos P."/>
            <person name="Vandamme P."/>
            <person name="Eisen J.A."/>
            <person name="Garrity G."/>
            <person name="Hugenholtz P."/>
            <person name="Kyrpides N.C."/>
        </authorList>
    </citation>
    <scope>NUCLEOTIDE SEQUENCE [LARGE SCALE GENOMIC DNA]</scope>
    <source>
        <strain evidence="4 5">VKM Ac-2540</strain>
    </source>
</reference>
<dbReference type="GO" id="GO:0005737">
    <property type="term" value="C:cytoplasm"/>
    <property type="evidence" value="ECO:0007669"/>
    <property type="project" value="TreeGrafter"/>
</dbReference>
<organism evidence="4 5">
    <name type="scientific">Kribbella rubisoli</name>
    <dbReference type="NCBI Taxonomy" id="3075929"/>
    <lineage>
        <taxon>Bacteria</taxon>
        <taxon>Bacillati</taxon>
        <taxon>Actinomycetota</taxon>
        <taxon>Actinomycetes</taxon>
        <taxon>Propionibacteriales</taxon>
        <taxon>Kribbellaceae</taxon>
        <taxon>Kribbella</taxon>
    </lineage>
</organism>
<evidence type="ECO:0000256" key="1">
    <source>
        <dbReference type="ARBA" id="ARBA00022741"/>
    </source>
</evidence>
<dbReference type="PROSITE" id="PS00622">
    <property type="entry name" value="HTH_LUXR_1"/>
    <property type="match status" value="1"/>
</dbReference>
<feature type="domain" description="HTH luxR-type" evidence="3">
    <location>
        <begin position="865"/>
        <end position="926"/>
    </location>
</feature>
<dbReference type="Gene3D" id="3.40.50.300">
    <property type="entry name" value="P-loop containing nucleotide triphosphate hydrolases"/>
    <property type="match status" value="1"/>
</dbReference>
<dbReference type="GO" id="GO:0005524">
    <property type="term" value="F:ATP binding"/>
    <property type="evidence" value="ECO:0007669"/>
    <property type="project" value="UniProtKB-KW"/>
</dbReference>
<dbReference type="GO" id="GO:0004016">
    <property type="term" value="F:adenylate cyclase activity"/>
    <property type="evidence" value="ECO:0007669"/>
    <property type="project" value="TreeGrafter"/>
</dbReference>
<dbReference type="InterPro" id="IPR041664">
    <property type="entry name" value="AAA_16"/>
</dbReference>
<dbReference type="CDD" id="cd06170">
    <property type="entry name" value="LuxR_C_like"/>
    <property type="match status" value="1"/>
</dbReference>
<evidence type="ECO:0000256" key="2">
    <source>
        <dbReference type="ARBA" id="ARBA00022840"/>
    </source>
</evidence>
<dbReference type="InterPro" id="IPR016032">
    <property type="entry name" value="Sig_transdc_resp-reg_C-effctor"/>
</dbReference>
<gene>
    <name evidence="4" type="ORF">EV645_1971</name>
</gene>
<dbReference type="Gene3D" id="1.10.10.10">
    <property type="entry name" value="Winged helix-like DNA-binding domain superfamily/Winged helix DNA-binding domain"/>
    <property type="match status" value="1"/>
</dbReference>
<dbReference type="PRINTS" id="PR00038">
    <property type="entry name" value="HTHLUXR"/>
</dbReference>
<comment type="caution">
    <text evidence="4">The sequence shown here is derived from an EMBL/GenBank/DDBJ whole genome shotgun (WGS) entry which is preliminary data.</text>
</comment>
<dbReference type="SUPFAM" id="SSF52540">
    <property type="entry name" value="P-loop containing nucleoside triphosphate hydrolases"/>
    <property type="match status" value="1"/>
</dbReference>
<dbReference type="EMBL" id="SHKR01000011">
    <property type="protein sequence ID" value="RZU19753.1"/>
    <property type="molecule type" value="Genomic_DNA"/>
</dbReference>
<dbReference type="PROSITE" id="PS50043">
    <property type="entry name" value="HTH_LUXR_2"/>
    <property type="match status" value="1"/>
</dbReference>
<dbReference type="AlphaFoldDB" id="A0A4Q7XAB9"/>
<evidence type="ECO:0000259" key="3">
    <source>
        <dbReference type="PROSITE" id="PS50043"/>
    </source>
</evidence>
<proteinExistence type="predicted"/>
<keyword evidence="5" id="KW-1185">Reference proteome</keyword>
<dbReference type="GO" id="GO:0003677">
    <property type="term" value="F:DNA binding"/>
    <property type="evidence" value="ECO:0007669"/>
    <property type="project" value="InterPro"/>
</dbReference>
<dbReference type="Pfam" id="PF00196">
    <property type="entry name" value="GerE"/>
    <property type="match status" value="1"/>
</dbReference>
<evidence type="ECO:0000313" key="4">
    <source>
        <dbReference type="EMBL" id="RZU19753.1"/>
    </source>
</evidence>
<dbReference type="Proteomes" id="UP000292027">
    <property type="component" value="Unassembled WGS sequence"/>
</dbReference>
<dbReference type="GO" id="GO:0006355">
    <property type="term" value="P:regulation of DNA-templated transcription"/>
    <property type="evidence" value="ECO:0007669"/>
    <property type="project" value="InterPro"/>
</dbReference>
<keyword evidence="1" id="KW-0547">Nucleotide-binding</keyword>
<accession>A0A4Q7XAB9</accession>